<dbReference type="SUPFAM" id="SSF56112">
    <property type="entry name" value="Protein kinase-like (PK-like)"/>
    <property type="match status" value="1"/>
</dbReference>
<dbReference type="GO" id="GO:0004709">
    <property type="term" value="F:MAP kinase kinase kinase activity"/>
    <property type="evidence" value="ECO:0007669"/>
    <property type="project" value="UniProtKB-EC"/>
</dbReference>
<dbReference type="Pfam" id="PF00072">
    <property type="entry name" value="Response_reg"/>
    <property type="match status" value="1"/>
</dbReference>
<evidence type="ECO:0000313" key="13">
    <source>
        <dbReference type="EMBL" id="KAG2630385.1"/>
    </source>
</evidence>
<feature type="domain" description="Protein kinase" evidence="11">
    <location>
        <begin position="160"/>
        <end position="420"/>
    </location>
</feature>
<evidence type="ECO:0000256" key="7">
    <source>
        <dbReference type="ARBA" id="ARBA00047559"/>
    </source>
</evidence>
<dbReference type="InterPro" id="IPR001245">
    <property type="entry name" value="Ser-Thr/Tyr_kinase_cat_dom"/>
</dbReference>
<evidence type="ECO:0000256" key="6">
    <source>
        <dbReference type="ARBA" id="ARBA00022840"/>
    </source>
</evidence>
<dbReference type="SUPFAM" id="SSF52172">
    <property type="entry name" value="CheY-like"/>
    <property type="match status" value="1"/>
</dbReference>
<dbReference type="InterPro" id="IPR001789">
    <property type="entry name" value="Sig_transdc_resp-reg_receiver"/>
</dbReference>
<evidence type="ECO:0000259" key="12">
    <source>
        <dbReference type="PROSITE" id="PS50110"/>
    </source>
</evidence>
<organism evidence="13 14">
    <name type="scientific">Panicum virgatum</name>
    <name type="common">Blackwell switchgrass</name>
    <dbReference type="NCBI Taxonomy" id="38727"/>
    <lineage>
        <taxon>Eukaryota</taxon>
        <taxon>Viridiplantae</taxon>
        <taxon>Streptophyta</taxon>
        <taxon>Embryophyta</taxon>
        <taxon>Tracheophyta</taxon>
        <taxon>Spermatophyta</taxon>
        <taxon>Magnoliopsida</taxon>
        <taxon>Liliopsida</taxon>
        <taxon>Poales</taxon>
        <taxon>Poaceae</taxon>
        <taxon>PACMAD clade</taxon>
        <taxon>Panicoideae</taxon>
        <taxon>Panicodae</taxon>
        <taxon>Paniceae</taxon>
        <taxon>Panicinae</taxon>
        <taxon>Panicum</taxon>
        <taxon>Panicum sect. Hiantes</taxon>
    </lineage>
</organism>
<feature type="binding site" evidence="10">
    <location>
        <position position="189"/>
    </location>
    <ligand>
        <name>ATP</name>
        <dbReference type="ChEBI" id="CHEBI:30616"/>
    </ligand>
</feature>
<dbReference type="InterPro" id="IPR000719">
    <property type="entry name" value="Prot_kinase_dom"/>
</dbReference>
<keyword evidence="6 10" id="KW-0067">ATP-binding</keyword>
<dbReference type="PANTHER" id="PTHR48016">
    <property type="entry name" value="MAP KINASE KINASE KINASE SSK2-RELATED-RELATED"/>
    <property type="match status" value="1"/>
</dbReference>
<dbReference type="PROSITE" id="PS00107">
    <property type="entry name" value="PROTEIN_KINASE_ATP"/>
    <property type="match status" value="1"/>
</dbReference>
<keyword evidence="3" id="KW-0808">Transferase</keyword>
<dbReference type="InterPro" id="IPR017441">
    <property type="entry name" value="Protein_kinase_ATP_BS"/>
</dbReference>
<evidence type="ECO:0000256" key="3">
    <source>
        <dbReference type="ARBA" id="ARBA00022679"/>
    </source>
</evidence>
<keyword evidence="14" id="KW-1185">Reference proteome</keyword>
<evidence type="ECO:0000313" key="14">
    <source>
        <dbReference type="Proteomes" id="UP000823388"/>
    </source>
</evidence>
<dbReference type="PROSITE" id="PS50110">
    <property type="entry name" value="RESPONSE_REGULATORY"/>
    <property type="match status" value="1"/>
</dbReference>
<evidence type="ECO:0000256" key="8">
    <source>
        <dbReference type="ARBA" id="ARBA00048329"/>
    </source>
</evidence>
<dbReference type="Pfam" id="PF00069">
    <property type="entry name" value="Pkinase"/>
    <property type="match status" value="1"/>
</dbReference>
<dbReference type="PRINTS" id="PR00109">
    <property type="entry name" value="TYRKINASE"/>
</dbReference>
<evidence type="ECO:0000256" key="2">
    <source>
        <dbReference type="ARBA" id="ARBA00012406"/>
    </source>
</evidence>
<dbReference type="OrthoDB" id="266718at2759"/>
<evidence type="ECO:0000256" key="5">
    <source>
        <dbReference type="ARBA" id="ARBA00022777"/>
    </source>
</evidence>
<dbReference type="GO" id="GO:0005737">
    <property type="term" value="C:cytoplasm"/>
    <property type="evidence" value="ECO:0007669"/>
    <property type="project" value="TreeGrafter"/>
</dbReference>
<evidence type="ECO:0000259" key="11">
    <source>
        <dbReference type="PROSITE" id="PS50011"/>
    </source>
</evidence>
<sequence length="441" mass="49961">MALADATAFPYGLRVLVVDDDPTWLNILEKMLRKCSYEVTTCSLAGVALQILRERRNKFDIVISDVNMPDMDGFKLLEHIELEMDLPVIMMSIDGETSRVMKGIQHGACDYLLKPVRMKELRNIWQHVCRKKTHEVKEIEDSPKHCSLPLPPSLIACSQWQKEECIGSGSFGHVYRGFNSEHGQFCAIKEVLVVLNDPRSNEQLKQLNQEICLLKLFSHPNIVQYYGSILTNAALSIYMEYVSEGSIHVLLGKHGPFKESLIRNYTAQILSGLAYLHERRHIHRDIKGANILVGSNGIVKLADFGVAKHISTLTEAHTSNIGTPYWMAPEVIVSKYSGKGYNLPADIWSLGCTVVEMATGKHPLHGFEAVAAMFKIATDTYEPEIPDNLSDEGKDFLLQCLQRDPRSRPTATLLKDHPFVRDYRAELSLQNPELYWETRFY</sequence>
<dbReference type="EC" id="2.7.11.25" evidence="2"/>
<dbReference type="InterPro" id="IPR011009">
    <property type="entry name" value="Kinase-like_dom_sf"/>
</dbReference>
<dbReference type="PANTHER" id="PTHR48016:SF8">
    <property type="entry name" value="MITOGEN-ACTIVATED PROTEIN KINASE KINASE KINASE 3"/>
    <property type="match status" value="1"/>
</dbReference>
<gene>
    <name evidence="13" type="ORF">PVAP13_3KG486300</name>
</gene>
<keyword evidence="4 10" id="KW-0547">Nucleotide-binding</keyword>
<protein>
    <recommendedName>
        <fullName evidence="2">mitogen-activated protein kinase kinase kinase</fullName>
        <ecNumber evidence="2">2.7.11.25</ecNumber>
    </recommendedName>
</protein>
<keyword evidence="9" id="KW-0597">Phosphoprotein</keyword>
<name>A0A8T0V7R6_PANVG</name>
<reference evidence="13" key="1">
    <citation type="submission" date="2020-05" db="EMBL/GenBank/DDBJ databases">
        <title>WGS assembly of Panicum virgatum.</title>
        <authorList>
            <person name="Lovell J.T."/>
            <person name="Jenkins J."/>
            <person name="Shu S."/>
            <person name="Juenger T.E."/>
            <person name="Schmutz J."/>
        </authorList>
    </citation>
    <scope>NUCLEOTIDE SEQUENCE</scope>
    <source>
        <strain evidence="13">AP13</strain>
    </source>
</reference>
<dbReference type="PROSITE" id="PS50011">
    <property type="entry name" value="PROTEIN_KINASE_DOM"/>
    <property type="match status" value="1"/>
</dbReference>
<comment type="catalytic activity">
    <reaction evidence="8">
        <text>L-seryl-[protein] + ATP = O-phospho-L-seryl-[protein] + ADP + H(+)</text>
        <dbReference type="Rhea" id="RHEA:17989"/>
        <dbReference type="Rhea" id="RHEA-COMP:9863"/>
        <dbReference type="Rhea" id="RHEA-COMP:11604"/>
        <dbReference type="ChEBI" id="CHEBI:15378"/>
        <dbReference type="ChEBI" id="CHEBI:29999"/>
        <dbReference type="ChEBI" id="CHEBI:30616"/>
        <dbReference type="ChEBI" id="CHEBI:83421"/>
        <dbReference type="ChEBI" id="CHEBI:456216"/>
        <dbReference type="EC" id="2.7.11.25"/>
    </reaction>
</comment>
<comment type="similarity">
    <text evidence="1">Belongs to the protein kinase superfamily. STE Ser/Thr protein kinase family. MAP kinase kinase kinase subfamily.</text>
</comment>
<evidence type="ECO:0000256" key="10">
    <source>
        <dbReference type="PROSITE-ProRule" id="PRU10141"/>
    </source>
</evidence>
<dbReference type="InterPro" id="IPR011006">
    <property type="entry name" value="CheY-like_superfamily"/>
</dbReference>
<dbReference type="SMART" id="SM00220">
    <property type="entry name" value="S_TKc"/>
    <property type="match status" value="1"/>
</dbReference>
<dbReference type="GO" id="GO:0000160">
    <property type="term" value="P:phosphorelay signal transduction system"/>
    <property type="evidence" value="ECO:0007669"/>
    <property type="project" value="InterPro"/>
</dbReference>
<feature type="domain" description="Response regulatory" evidence="12">
    <location>
        <begin position="14"/>
        <end position="129"/>
    </location>
</feature>
<keyword evidence="5" id="KW-0418">Kinase</keyword>
<evidence type="ECO:0000256" key="9">
    <source>
        <dbReference type="PROSITE-ProRule" id="PRU00169"/>
    </source>
</evidence>
<dbReference type="Gene3D" id="1.10.510.10">
    <property type="entry name" value="Transferase(Phosphotransferase) domain 1"/>
    <property type="match status" value="1"/>
</dbReference>
<proteinExistence type="inferred from homology"/>
<evidence type="ECO:0000256" key="1">
    <source>
        <dbReference type="ARBA" id="ARBA00006529"/>
    </source>
</evidence>
<dbReference type="CDD" id="cd17584">
    <property type="entry name" value="REC_typeB_ARR-like"/>
    <property type="match status" value="1"/>
</dbReference>
<dbReference type="GO" id="GO:0005524">
    <property type="term" value="F:ATP binding"/>
    <property type="evidence" value="ECO:0007669"/>
    <property type="project" value="UniProtKB-UniRule"/>
</dbReference>
<dbReference type="Gene3D" id="3.40.50.2300">
    <property type="match status" value="1"/>
</dbReference>
<dbReference type="Proteomes" id="UP000823388">
    <property type="component" value="Chromosome 3K"/>
</dbReference>
<feature type="modified residue" description="4-aspartylphosphate" evidence="9">
    <location>
        <position position="65"/>
    </location>
</feature>
<dbReference type="InterPro" id="IPR050538">
    <property type="entry name" value="MAP_kinase_kinase_kinase"/>
</dbReference>
<comment type="caution">
    <text evidence="13">The sequence shown here is derived from an EMBL/GenBank/DDBJ whole genome shotgun (WGS) entry which is preliminary data.</text>
</comment>
<dbReference type="SMART" id="SM00448">
    <property type="entry name" value="REC"/>
    <property type="match status" value="1"/>
</dbReference>
<accession>A0A8T0V7R6</accession>
<dbReference type="EMBL" id="CM029041">
    <property type="protein sequence ID" value="KAG2630385.1"/>
    <property type="molecule type" value="Genomic_DNA"/>
</dbReference>
<comment type="catalytic activity">
    <reaction evidence="7">
        <text>L-threonyl-[protein] + ATP = O-phospho-L-threonyl-[protein] + ADP + H(+)</text>
        <dbReference type="Rhea" id="RHEA:46608"/>
        <dbReference type="Rhea" id="RHEA-COMP:11060"/>
        <dbReference type="Rhea" id="RHEA-COMP:11605"/>
        <dbReference type="ChEBI" id="CHEBI:15378"/>
        <dbReference type="ChEBI" id="CHEBI:30013"/>
        <dbReference type="ChEBI" id="CHEBI:30616"/>
        <dbReference type="ChEBI" id="CHEBI:61977"/>
        <dbReference type="ChEBI" id="CHEBI:456216"/>
        <dbReference type="EC" id="2.7.11.25"/>
    </reaction>
</comment>
<evidence type="ECO:0000256" key="4">
    <source>
        <dbReference type="ARBA" id="ARBA00022741"/>
    </source>
</evidence>
<dbReference type="AlphaFoldDB" id="A0A8T0V7R6"/>